<keyword evidence="1" id="KW-0378">Hydrolase</keyword>
<dbReference type="InterPro" id="IPR004547">
    <property type="entry name" value="Glucosamine6P_isomerase"/>
</dbReference>
<dbReference type="PANTHER" id="PTHR11280:SF5">
    <property type="entry name" value="GLUCOSAMINE-6-PHOSPHATE ISOMERASE"/>
    <property type="match status" value="1"/>
</dbReference>
<name>A0ABQ2NUZ4_9BACI</name>
<protein>
    <submittedName>
        <fullName evidence="4">Glucosamine-6-phosphate deaminase</fullName>
    </submittedName>
</protein>
<dbReference type="SUPFAM" id="SSF100950">
    <property type="entry name" value="NagB/RpiA/CoA transferase-like"/>
    <property type="match status" value="1"/>
</dbReference>
<dbReference type="EMBL" id="BMLW01000006">
    <property type="protein sequence ID" value="GGP11180.1"/>
    <property type="molecule type" value="Genomic_DNA"/>
</dbReference>
<organism evidence="4 5">
    <name type="scientific">Oceanobacillus neutriphilus</name>
    <dbReference type="NCBI Taxonomy" id="531815"/>
    <lineage>
        <taxon>Bacteria</taxon>
        <taxon>Bacillati</taxon>
        <taxon>Bacillota</taxon>
        <taxon>Bacilli</taxon>
        <taxon>Bacillales</taxon>
        <taxon>Bacillaceae</taxon>
        <taxon>Oceanobacillus</taxon>
    </lineage>
</organism>
<gene>
    <name evidence="4" type="ORF">GCM10011346_22320</name>
</gene>
<dbReference type="Gene3D" id="3.40.50.1360">
    <property type="match status" value="1"/>
</dbReference>
<feature type="domain" description="Glucosamine/galactosamine-6-phosphate isomerase" evidence="3">
    <location>
        <begin position="15"/>
        <end position="230"/>
    </location>
</feature>
<evidence type="ECO:0000259" key="3">
    <source>
        <dbReference type="Pfam" id="PF01182"/>
    </source>
</evidence>
<dbReference type="Proteomes" id="UP000641206">
    <property type="component" value="Unassembled WGS sequence"/>
</dbReference>
<dbReference type="RefSeq" id="WP_229720181.1">
    <property type="nucleotide sequence ID" value="NZ_BMLW01000006.1"/>
</dbReference>
<comment type="caution">
    <text evidence="4">The sequence shown here is derived from an EMBL/GenBank/DDBJ whole genome shotgun (WGS) entry which is preliminary data.</text>
</comment>
<sequence>MIKMMKTIFVKNYEEMSEKGYEIIKDVIETKEQPVISMTTGGSPRGLFTLLVEGVNNGLDISHTVMMNLDEYIGPKDAVYTVNTFMYENFYNKINTQPKEIFLINGEADNKEEEINRYKEVLNTYSRDVQVLGLGTNGHIGANEPGTPFDSTIFLAEHDDSTIESTMREYNIERDQAPTEMITLGFTEILEAEKVILLVSGKRKSEAVKNLLEGEISTDCPATALRDKDNVIVIIDEEAASLLNEETKKGKSI</sequence>
<evidence type="ECO:0000256" key="1">
    <source>
        <dbReference type="ARBA" id="ARBA00022801"/>
    </source>
</evidence>
<dbReference type="Pfam" id="PF01182">
    <property type="entry name" value="Glucosamine_iso"/>
    <property type="match status" value="1"/>
</dbReference>
<evidence type="ECO:0000256" key="2">
    <source>
        <dbReference type="ARBA" id="ARBA00023277"/>
    </source>
</evidence>
<accession>A0ABQ2NUZ4</accession>
<dbReference type="InterPro" id="IPR037171">
    <property type="entry name" value="NagB/RpiA_transferase-like"/>
</dbReference>
<proteinExistence type="predicted"/>
<keyword evidence="2" id="KW-0119">Carbohydrate metabolism</keyword>
<dbReference type="CDD" id="cd01399">
    <property type="entry name" value="GlcN6P_deaminase"/>
    <property type="match status" value="1"/>
</dbReference>
<evidence type="ECO:0000313" key="4">
    <source>
        <dbReference type="EMBL" id="GGP11180.1"/>
    </source>
</evidence>
<keyword evidence="5" id="KW-1185">Reference proteome</keyword>
<reference evidence="5" key="1">
    <citation type="journal article" date="2019" name="Int. J. Syst. Evol. Microbiol.">
        <title>The Global Catalogue of Microorganisms (GCM) 10K type strain sequencing project: providing services to taxonomists for standard genome sequencing and annotation.</title>
        <authorList>
            <consortium name="The Broad Institute Genomics Platform"/>
            <consortium name="The Broad Institute Genome Sequencing Center for Infectious Disease"/>
            <person name="Wu L."/>
            <person name="Ma J."/>
        </authorList>
    </citation>
    <scope>NUCLEOTIDE SEQUENCE [LARGE SCALE GENOMIC DNA]</scope>
    <source>
        <strain evidence="5">CGMCC 1.7693</strain>
    </source>
</reference>
<dbReference type="InterPro" id="IPR006148">
    <property type="entry name" value="Glc/Gal-6P_isomerase"/>
</dbReference>
<evidence type="ECO:0000313" key="5">
    <source>
        <dbReference type="Proteomes" id="UP000641206"/>
    </source>
</evidence>
<dbReference type="PANTHER" id="PTHR11280">
    <property type="entry name" value="GLUCOSAMINE-6-PHOSPHATE ISOMERASE"/>
    <property type="match status" value="1"/>
</dbReference>